<name>A0A4C1SRX3_EUMVA</name>
<evidence type="ECO:0000313" key="2">
    <source>
        <dbReference type="Proteomes" id="UP000299102"/>
    </source>
</evidence>
<sequence>MEKVPPQFVFTPRSRVRTKAAPAADRYRARPAPLLLPPALAYSRYTRTFVLVHFLSPLTPYYKLSFKHDTKPFPTEKKKLSTCRVTSILGLCDAVRALYNGDDPLGSQWDSILDGQIMLSTV</sequence>
<dbReference type="EMBL" id="BGZK01000012">
    <property type="protein sequence ID" value="GBP03988.1"/>
    <property type="molecule type" value="Genomic_DNA"/>
</dbReference>
<comment type="caution">
    <text evidence="1">The sequence shown here is derived from an EMBL/GenBank/DDBJ whole genome shotgun (WGS) entry which is preliminary data.</text>
</comment>
<evidence type="ECO:0000313" key="1">
    <source>
        <dbReference type="EMBL" id="GBP03988.1"/>
    </source>
</evidence>
<protein>
    <submittedName>
        <fullName evidence="1">Uncharacterized protein</fullName>
    </submittedName>
</protein>
<proteinExistence type="predicted"/>
<gene>
    <name evidence="1" type="ORF">EVAR_74767_1</name>
</gene>
<organism evidence="1 2">
    <name type="scientific">Eumeta variegata</name>
    <name type="common">Bagworm moth</name>
    <name type="synonym">Eumeta japonica</name>
    <dbReference type="NCBI Taxonomy" id="151549"/>
    <lineage>
        <taxon>Eukaryota</taxon>
        <taxon>Metazoa</taxon>
        <taxon>Ecdysozoa</taxon>
        <taxon>Arthropoda</taxon>
        <taxon>Hexapoda</taxon>
        <taxon>Insecta</taxon>
        <taxon>Pterygota</taxon>
        <taxon>Neoptera</taxon>
        <taxon>Endopterygota</taxon>
        <taxon>Lepidoptera</taxon>
        <taxon>Glossata</taxon>
        <taxon>Ditrysia</taxon>
        <taxon>Tineoidea</taxon>
        <taxon>Psychidae</taxon>
        <taxon>Oiketicinae</taxon>
        <taxon>Eumeta</taxon>
    </lineage>
</organism>
<reference evidence="1 2" key="1">
    <citation type="journal article" date="2019" name="Commun. Biol.">
        <title>The bagworm genome reveals a unique fibroin gene that provides high tensile strength.</title>
        <authorList>
            <person name="Kono N."/>
            <person name="Nakamura H."/>
            <person name="Ohtoshi R."/>
            <person name="Tomita M."/>
            <person name="Numata K."/>
            <person name="Arakawa K."/>
        </authorList>
    </citation>
    <scope>NUCLEOTIDE SEQUENCE [LARGE SCALE GENOMIC DNA]</scope>
</reference>
<keyword evidence="2" id="KW-1185">Reference proteome</keyword>
<accession>A0A4C1SRX3</accession>
<dbReference type="AlphaFoldDB" id="A0A4C1SRX3"/>
<dbReference type="Proteomes" id="UP000299102">
    <property type="component" value="Unassembled WGS sequence"/>
</dbReference>